<evidence type="ECO:0000256" key="2">
    <source>
        <dbReference type="SAM" id="Phobius"/>
    </source>
</evidence>
<evidence type="ECO:0000256" key="1">
    <source>
        <dbReference type="SAM" id="MobiDB-lite"/>
    </source>
</evidence>
<feature type="transmembrane region" description="Helical" evidence="2">
    <location>
        <begin position="188"/>
        <end position="206"/>
    </location>
</feature>
<dbReference type="RefSeq" id="WP_076116353.1">
    <property type="nucleotide sequence ID" value="NZ_MPTC01000001.1"/>
</dbReference>
<feature type="transmembrane region" description="Helical" evidence="2">
    <location>
        <begin position="165"/>
        <end position="182"/>
    </location>
</feature>
<feature type="region of interest" description="Disordered" evidence="1">
    <location>
        <begin position="104"/>
        <end position="159"/>
    </location>
</feature>
<sequence>MAITNAFINAVTVGNVRGIRIMMKDSLLVDPTFAEFNQMEQYARNMNGLYDEHDRRELEDDKTAWNDDYMNKLMVQVVGNFSHERISRLKEIVRYLRPVASYTPVRSSNGSGSSSAPGSSRIVGANNGNYPFREPSNSTWRSSPPSPRQQQWIGKQNKRLRTTRVTTGAVAGGVVVGTATAIAGGSFVAGAAAGAVIVGAVVWAATNRR</sequence>
<dbReference type="OrthoDB" id="2062607at2"/>
<accession>A0A1R0Y9L1</accession>
<dbReference type="EMBL" id="MPTC01000001">
    <property type="protein sequence ID" value="OMD44062.1"/>
    <property type="molecule type" value="Genomic_DNA"/>
</dbReference>
<organism evidence="3 4">
    <name type="scientific">Paenibacillus odorifer</name>
    <dbReference type="NCBI Taxonomy" id="189426"/>
    <lineage>
        <taxon>Bacteria</taxon>
        <taxon>Bacillati</taxon>
        <taxon>Bacillota</taxon>
        <taxon>Bacilli</taxon>
        <taxon>Bacillales</taxon>
        <taxon>Paenibacillaceae</taxon>
        <taxon>Paenibacillus</taxon>
    </lineage>
</organism>
<keyword evidence="2" id="KW-1133">Transmembrane helix</keyword>
<feature type="compositionally biased region" description="Low complexity" evidence="1">
    <location>
        <begin position="107"/>
        <end position="120"/>
    </location>
</feature>
<gene>
    <name evidence="3" type="ORF">BSK52_00490</name>
</gene>
<name>A0A1R0Y9L1_9BACL</name>
<comment type="caution">
    <text evidence="3">The sequence shown here is derived from an EMBL/GenBank/DDBJ whole genome shotgun (WGS) entry which is preliminary data.</text>
</comment>
<dbReference type="AlphaFoldDB" id="A0A1R0Y9L1"/>
<reference evidence="3 4" key="1">
    <citation type="submission" date="2016-10" db="EMBL/GenBank/DDBJ databases">
        <title>Paenibacillus species isolates.</title>
        <authorList>
            <person name="Beno S.M."/>
        </authorList>
    </citation>
    <scope>NUCLEOTIDE SEQUENCE [LARGE SCALE GENOMIC DNA]</scope>
    <source>
        <strain evidence="3 4">FSL H7-0710</strain>
    </source>
</reference>
<feature type="compositionally biased region" description="Polar residues" evidence="1">
    <location>
        <begin position="135"/>
        <end position="154"/>
    </location>
</feature>
<dbReference type="Proteomes" id="UP000187439">
    <property type="component" value="Unassembled WGS sequence"/>
</dbReference>
<protein>
    <submittedName>
        <fullName evidence="3">Uncharacterized protein</fullName>
    </submittedName>
</protein>
<proteinExistence type="predicted"/>
<evidence type="ECO:0000313" key="4">
    <source>
        <dbReference type="Proteomes" id="UP000187439"/>
    </source>
</evidence>
<evidence type="ECO:0000313" key="3">
    <source>
        <dbReference type="EMBL" id="OMD44062.1"/>
    </source>
</evidence>
<keyword evidence="2" id="KW-0472">Membrane</keyword>
<keyword evidence="2" id="KW-0812">Transmembrane</keyword>